<dbReference type="GO" id="GO:0003700">
    <property type="term" value="F:DNA-binding transcription factor activity"/>
    <property type="evidence" value="ECO:0007669"/>
    <property type="project" value="InterPro"/>
</dbReference>
<dbReference type="PANTHER" id="PTHR33164:SF57">
    <property type="entry name" value="MARR-FAMILY TRANSCRIPTIONAL REGULATOR"/>
    <property type="match status" value="1"/>
</dbReference>
<dbReference type="PRINTS" id="PR00598">
    <property type="entry name" value="HTHMARR"/>
</dbReference>
<name>A0A372GF77_9ACTN</name>
<dbReference type="AlphaFoldDB" id="A0A372GF77"/>
<organism evidence="2 3">
    <name type="scientific">Actinomadura spongiicola</name>
    <dbReference type="NCBI Taxonomy" id="2303421"/>
    <lineage>
        <taxon>Bacteria</taxon>
        <taxon>Bacillati</taxon>
        <taxon>Actinomycetota</taxon>
        <taxon>Actinomycetes</taxon>
        <taxon>Streptosporangiales</taxon>
        <taxon>Thermomonosporaceae</taxon>
        <taxon>Actinomadura</taxon>
    </lineage>
</organism>
<dbReference type="SUPFAM" id="SSF46785">
    <property type="entry name" value="Winged helix' DNA-binding domain"/>
    <property type="match status" value="1"/>
</dbReference>
<comment type="caution">
    <text evidence="2">The sequence shown here is derived from an EMBL/GenBank/DDBJ whole genome shotgun (WGS) entry which is preliminary data.</text>
</comment>
<dbReference type="SMART" id="SM00347">
    <property type="entry name" value="HTH_MARR"/>
    <property type="match status" value="1"/>
</dbReference>
<evidence type="ECO:0000259" key="1">
    <source>
        <dbReference type="PROSITE" id="PS50995"/>
    </source>
</evidence>
<proteinExistence type="predicted"/>
<dbReference type="OrthoDB" id="7774677at2"/>
<dbReference type="InterPro" id="IPR000835">
    <property type="entry name" value="HTH_MarR-typ"/>
</dbReference>
<dbReference type="Gene3D" id="1.10.10.10">
    <property type="entry name" value="Winged helix-like DNA-binding domain superfamily/Winged helix DNA-binding domain"/>
    <property type="match status" value="1"/>
</dbReference>
<sequence>MHENALRNLARLIDMSEEALDAVERSMVKLRRGMARQRLGRAAIREHNLPVDVQVLHVVDVIDEGPDDTGQEMSVGLVAARLGVDASRGSRIVAEAVKSGYVRRVASQEDGRRIHLELTDAGRAVVEATRRTRQKHFAEAMSGWTDEERAEFARLLTRFVHTYDD</sequence>
<protein>
    <submittedName>
        <fullName evidence="2">MarR family transcriptional regulator</fullName>
    </submittedName>
</protein>
<evidence type="ECO:0000313" key="2">
    <source>
        <dbReference type="EMBL" id="RFS84041.1"/>
    </source>
</evidence>
<dbReference type="InterPro" id="IPR039422">
    <property type="entry name" value="MarR/SlyA-like"/>
</dbReference>
<evidence type="ECO:0000313" key="3">
    <source>
        <dbReference type="Proteomes" id="UP000262882"/>
    </source>
</evidence>
<gene>
    <name evidence="2" type="ORF">D0T12_17865</name>
</gene>
<keyword evidence="3" id="KW-1185">Reference proteome</keyword>
<feature type="domain" description="HTH marR-type" evidence="1">
    <location>
        <begin position="6"/>
        <end position="161"/>
    </location>
</feature>
<dbReference type="GO" id="GO:0006950">
    <property type="term" value="P:response to stress"/>
    <property type="evidence" value="ECO:0007669"/>
    <property type="project" value="TreeGrafter"/>
</dbReference>
<dbReference type="PROSITE" id="PS50995">
    <property type="entry name" value="HTH_MARR_2"/>
    <property type="match status" value="1"/>
</dbReference>
<dbReference type="InterPro" id="IPR036388">
    <property type="entry name" value="WH-like_DNA-bd_sf"/>
</dbReference>
<dbReference type="PANTHER" id="PTHR33164">
    <property type="entry name" value="TRANSCRIPTIONAL REGULATOR, MARR FAMILY"/>
    <property type="match status" value="1"/>
</dbReference>
<accession>A0A372GF77</accession>
<dbReference type="EMBL" id="QVNQ01000005">
    <property type="protein sequence ID" value="RFS84041.1"/>
    <property type="molecule type" value="Genomic_DNA"/>
</dbReference>
<dbReference type="Pfam" id="PF12802">
    <property type="entry name" value="MarR_2"/>
    <property type="match status" value="1"/>
</dbReference>
<dbReference type="Proteomes" id="UP000262882">
    <property type="component" value="Unassembled WGS sequence"/>
</dbReference>
<reference evidence="2 3" key="1">
    <citation type="submission" date="2018-08" db="EMBL/GenBank/DDBJ databases">
        <title>Actinomadura spongicola sp. nov., isolated from marine sponge Leucetta chagosensis.</title>
        <authorList>
            <person name="Li L."/>
            <person name="Lin H.W."/>
        </authorList>
    </citation>
    <scope>NUCLEOTIDE SEQUENCE [LARGE SCALE GENOMIC DNA]</scope>
    <source>
        <strain evidence="2 3">LHW52907</strain>
    </source>
</reference>
<dbReference type="InterPro" id="IPR036390">
    <property type="entry name" value="WH_DNA-bd_sf"/>
</dbReference>